<dbReference type="SUPFAM" id="SSF56425">
    <property type="entry name" value="Succinate dehydrogenase/fumarate reductase flavoprotein, catalytic domain"/>
    <property type="match status" value="1"/>
</dbReference>
<dbReference type="RefSeq" id="WP_015761241.1">
    <property type="nucleotide sequence ID" value="NZ_AP031442.1"/>
</dbReference>
<dbReference type="PANTHER" id="PTHR43400:SF10">
    <property type="entry name" value="3-OXOSTEROID 1-DEHYDROGENASE"/>
    <property type="match status" value="1"/>
</dbReference>
<dbReference type="Proteomes" id="UP000436429">
    <property type="component" value="Unassembled WGS sequence"/>
</dbReference>
<comment type="caution">
    <text evidence="6">The sequence shown here is derived from an EMBL/GenBank/DDBJ whole genome shotgun (WGS) entry which is preliminary data.</text>
</comment>
<keyword evidence="2" id="KW-0285">Flavoprotein</keyword>
<name>A0A369NKC4_EGGLN</name>
<evidence type="ECO:0000256" key="4">
    <source>
        <dbReference type="ARBA" id="ARBA00023002"/>
    </source>
</evidence>
<dbReference type="OMA" id="WIRCSAI"/>
<dbReference type="InterPro" id="IPR006311">
    <property type="entry name" value="TAT_signal"/>
</dbReference>
<dbReference type="SUPFAM" id="SSF51905">
    <property type="entry name" value="FAD/NAD(P)-binding domain"/>
    <property type="match status" value="1"/>
</dbReference>
<dbReference type="AlphaFoldDB" id="A0A369NKC4"/>
<protein>
    <submittedName>
        <fullName evidence="6">FAD-dependent oxidoreductase</fullName>
    </submittedName>
</protein>
<gene>
    <name evidence="6" type="ORF">GO726_05030</name>
</gene>
<dbReference type="PROSITE" id="PS51257">
    <property type="entry name" value="PROKAR_LIPOPROTEIN"/>
    <property type="match status" value="1"/>
</dbReference>
<dbReference type="Gene3D" id="3.50.50.60">
    <property type="entry name" value="FAD/NAD(P)-binding domain"/>
    <property type="match status" value="1"/>
</dbReference>
<feature type="domain" description="FAD-dependent oxidoreductase 2 FAD-binding" evidence="5">
    <location>
        <begin position="74"/>
        <end position="508"/>
    </location>
</feature>
<dbReference type="InterPro" id="IPR036188">
    <property type="entry name" value="FAD/NAD-bd_sf"/>
</dbReference>
<evidence type="ECO:0000259" key="5">
    <source>
        <dbReference type="Pfam" id="PF00890"/>
    </source>
</evidence>
<reference evidence="6 7" key="1">
    <citation type="submission" date="2019-11" db="EMBL/GenBank/DDBJ databases">
        <title>Whole genome shotgun sequencing (WGS) data from Adlercreutzia equolifaciens ResAG-91, Eggerthella lenta MRI-F36, MRI-F37, MRI-F40, ResAG-49, ResAG-88, ResAG-121, ResAG-145, and Gordonibacter sp. ResAG-5, ResAG-26, ResAG-43, ResAG-50, ResAG-59.</title>
        <authorList>
            <person name="Stoll D.A."/>
            <person name="Danylec N."/>
            <person name="Franz C.M.A.P."/>
            <person name="Huch M."/>
        </authorList>
    </citation>
    <scope>NUCLEOTIDE SEQUENCE [LARGE SCALE GENOMIC DNA]</scope>
    <source>
        <strain evidence="6 7">ResAG-88</strain>
    </source>
</reference>
<organism evidence="6 7">
    <name type="scientific">Eggerthella lenta</name>
    <name type="common">Eubacterium lentum</name>
    <dbReference type="NCBI Taxonomy" id="84112"/>
    <lineage>
        <taxon>Bacteria</taxon>
        <taxon>Bacillati</taxon>
        <taxon>Actinomycetota</taxon>
        <taxon>Coriobacteriia</taxon>
        <taxon>Eggerthellales</taxon>
        <taxon>Eggerthellaceae</taxon>
        <taxon>Eggerthella</taxon>
    </lineage>
</organism>
<evidence type="ECO:0000313" key="7">
    <source>
        <dbReference type="Proteomes" id="UP000436429"/>
    </source>
</evidence>
<accession>A0A369NKC4</accession>
<evidence type="ECO:0000313" key="6">
    <source>
        <dbReference type="EMBL" id="MVN32530.1"/>
    </source>
</evidence>
<dbReference type="Pfam" id="PF00890">
    <property type="entry name" value="FAD_binding_2"/>
    <property type="match status" value="1"/>
</dbReference>
<keyword evidence="3" id="KW-0274">FAD</keyword>
<evidence type="ECO:0000256" key="2">
    <source>
        <dbReference type="ARBA" id="ARBA00022630"/>
    </source>
</evidence>
<dbReference type="PROSITE" id="PS51318">
    <property type="entry name" value="TAT"/>
    <property type="match status" value="1"/>
</dbReference>
<dbReference type="PANTHER" id="PTHR43400">
    <property type="entry name" value="FUMARATE REDUCTASE"/>
    <property type="match status" value="1"/>
</dbReference>
<dbReference type="GeneID" id="69511863"/>
<dbReference type="EMBL" id="WPOM01000007">
    <property type="protein sequence ID" value="MVN32530.1"/>
    <property type="molecule type" value="Genomic_DNA"/>
</dbReference>
<dbReference type="NCBIfam" id="TIGR01409">
    <property type="entry name" value="TAT_signal_seq"/>
    <property type="match status" value="1"/>
</dbReference>
<comment type="cofactor">
    <cofactor evidence="1">
        <name>FAD</name>
        <dbReference type="ChEBI" id="CHEBI:57692"/>
    </cofactor>
</comment>
<dbReference type="GO" id="GO:0008202">
    <property type="term" value="P:steroid metabolic process"/>
    <property type="evidence" value="ECO:0007669"/>
    <property type="project" value="UniProtKB-ARBA"/>
</dbReference>
<keyword evidence="4" id="KW-0560">Oxidoreductase</keyword>
<dbReference type="InterPro" id="IPR003953">
    <property type="entry name" value="FAD-dep_OxRdtase_2_FAD-bd"/>
</dbReference>
<evidence type="ECO:0000256" key="3">
    <source>
        <dbReference type="ARBA" id="ARBA00022827"/>
    </source>
</evidence>
<dbReference type="Gene3D" id="3.90.700.10">
    <property type="entry name" value="Succinate dehydrogenase/fumarate reductase flavoprotein, catalytic domain"/>
    <property type="match status" value="1"/>
</dbReference>
<dbReference type="Pfam" id="PF10518">
    <property type="entry name" value="TAT_signal"/>
    <property type="match status" value="1"/>
</dbReference>
<dbReference type="InterPro" id="IPR027477">
    <property type="entry name" value="Succ_DH/fumarate_Rdtase_cat_sf"/>
</dbReference>
<dbReference type="PRINTS" id="PR00411">
    <property type="entry name" value="PNDRDTASEI"/>
</dbReference>
<sequence length="555" mass="59799">MNLNRRDFLKGGALIGGTAALGTMFGCAASPKGSTSGAVSTDAGLPAGTTAEDFAQSSVSLDPITAFSEEKTYDIVVVGAGTAGVPAVYSALEEGATVACLQREGTVQANGNGSSGIILEESNEAGILQYMQAWRKAGGYRMNPDLLKLFVDHSGETHMWMLQRSAEVDYIPSPISATKTTYDEGNFCTAVIKTYGPKPKNHTDIMALLAAAAEKQGAEFFYSTPAVQLVKDESGAITGVIGKSENDYIKFSATKAVILAAGDYQNNESMVERYSPDVVRFGRKQMNRTGDGILLGMTAGGAMSPVNHAKTMHDMDAAPMLMTRIPLMALDEKGERFMNEEIPMESWDLTLNTRKDVEDPGRFFRIFDSDYMVKYGSKTSIESLENYIPGFKESPENVYPSLVDTHRADTLDELAEQLGIPADALKKSVEKWNEACASGVDNEFGVLKENLHPIDTPPYWGIRQWIRCSAINSGVMVNGNCQVLDAQGNVIKGLYSVGSGAGNLCGGLEWNLAQGGLCCGSYMTMGRYAAIHAITGKMEPSKPATYEDTKSYWAK</sequence>
<dbReference type="InterPro" id="IPR050315">
    <property type="entry name" value="FAD-oxidoreductase_2"/>
</dbReference>
<dbReference type="InterPro" id="IPR019546">
    <property type="entry name" value="TAT_signal_bac_arc"/>
</dbReference>
<evidence type="ECO:0000256" key="1">
    <source>
        <dbReference type="ARBA" id="ARBA00001974"/>
    </source>
</evidence>
<dbReference type="SMR" id="A0A369NKC4"/>
<dbReference type="GO" id="GO:0033765">
    <property type="term" value="F:steroid dehydrogenase activity, acting on the CH-CH group of donors"/>
    <property type="evidence" value="ECO:0007669"/>
    <property type="project" value="UniProtKB-ARBA"/>
</dbReference>
<proteinExistence type="predicted"/>